<comment type="caution">
    <text evidence="2">The sequence shown here is derived from an EMBL/GenBank/DDBJ whole genome shotgun (WGS) entry which is preliminary data.</text>
</comment>
<name>A0A8S1PAG8_PARPR</name>
<gene>
    <name evidence="2" type="ORF">PPRIM_AZ9-3.1.T1100108</name>
</gene>
<dbReference type="PROSITE" id="PS51140">
    <property type="entry name" value="CUE"/>
    <property type="match status" value="1"/>
</dbReference>
<dbReference type="InterPro" id="IPR003892">
    <property type="entry name" value="CUE"/>
</dbReference>
<dbReference type="AlphaFoldDB" id="A0A8S1PAG8"/>
<evidence type="ECO:0000259" key="1">
    <source>
        <dbReference type="PROSITE" id="PS51140"/>
    </source>
</evidence>
<evidence type="ECO:0000313" key="3">
    <source>
        <dbReference type="Proteomes" id="UP000688137"/>
    </source>
</evidence>
<accession>A0A8S1PAG8</accession>
<organism evidence="2 3">
    <name type="scientific">Paramecium primaurelia</name>
    <dbReference type="NCBI Taxonomy" id="5886"/>
    <lineage>
        <taxon>Eukaryota</taxon>
        <taxon>Sar</taxon>
        <taxon>Alveolata</taxon>
        <taxon>Ciliophora</taxon>
        <taxon>Intramacronucleata</taxon>
        <taxon>Oligohymenophorea</taxon>
        <taxon>Peniculida</taxon>
        <taxon>Parameciidae</taxon>
        <taxon>Paramecium</taxon>
    </lineage>
</organism>
<dbReference type="EMBL" id="CAJJDM010000113">
    <property type="protein sequence ID" value="CAD8099723.1"/>
    <property type="molecule type" value="Genomic_DNA"/>
</dbReference>
<dbReference type="Proteomes" id="UP000688137">
    <property type="component" value="Unassembled WGS sequence"/>
</dbReference>
<proteinExistence type="predicted"/>
<protein>
    <recommendedName>
        <fullName evidence="1">CUE domain-containing protein</fullName>
    </recommendedName>
</protein>
<reference evidence="2" key="1">
    <citation type="submission" date="2021-01" db="EMBL/GenBank/DDBJ databases">
        <authorList>
            <consortium name="Genoscope - CEA"/>
            <person name="William W."/>
        </authorList>
    </citation>
    <scope>NUCLEOTIDE SEQUENCE</scope>
</reference>
<dbReference type="GO" id="GO:0043130">
    <property type="term" value="F:ubiquitin binding"/>
    <property type="evidence" value="ECO:0007669"/>
    <property type="project" value="InterPro"/>
</dbReference>
<dbReference type="OMA" id="YRFKIYA"/>
<keyword evidence="3" id="KW-1185">Reference proteome</keyword>
<feature type="domain" description="CUE" evidence="1">
    <location>
        <begin position="303"/>
        <end position="345"/>
    </location>
</feature>
<sequence>MSNIKYIYLKKIHKVPSNITNYYNLIETIKNTNKQLKNIYLFAIINPEKPDILTEINSDVTFQQLKIVYQQQGLPSIKLLVTETKNYQEILKDCQDFLNQSIVTTEKKHKDVSTFFQPSNQDQWQQFSPLLGNIGTQAQVQQIDNAQNTNEMDFRNNKQLKELIDEIIDQKLKDLGLITNNNNQIDPFDYKFKLTMKNLVYIASSNNNLNIQLSLKNNGKKKWYNPYIINKEINLLQKFKDLSPGQSIQVNISIPFIPQHFNENKKHLYSFKINVENEQRQQFEVDGQIPILVQAPIDIQQSTQEQKISKLLDVFPQKGKNYITKFVQENDKDKSVDQLIEELLQ</sequence>
<evidence type="ECO:0000313" key="2">
    <source>
        <dbReference type="EMBL" id="CAD8099723.1"/>
    </source>
</evidence>